<accession>A0A5J4VSK4</accession>
<reference evidence="1 2" key="1">
    <citation type="submission" date="2019-03" db="EMBL/GenBank/DDBJ databases">
        <title>Single cell metagenomics reveals metabolic interactions within the superorganism composed of flagellate Streblomastix strix and complex community of Bacteroidetes bacteria on its surface.</title>
        <authorList>
            <person name="Treitli S.C."/>
            <person name="Kolisko M."/>
            <person name="Husnik F."/>
            <person name="Keeling P."/>
            <person name="Hampl V."/>
        </authorList>
    </citation>
    <scope>NUCLEOTIDE SEQUENCE [LARGE SCALE GENOMIC DNA]</scope>
    <source>
        <strain evidence="1">ST1C</strain>
    </source>
</reference>
<name>A0A5J4VSK4_9EUKA</name>
<proteinExistence type="predicted"/>
<dbReference type="AlphaFoldDB" id="A0A5J4VSK4"/>
<sequence>MKERELIQSELANIGYFRVLVIAITTAGGNGEEQDLEINDGFDRISDFLIQLHQGRNNYWQPSFLPQPLLAKRSMEQIEEEGGSEEVDAQLVNNGIFVMHKAKKIKGLILNYFINKNKTLYNLLNIWHLKQYLHLNDQISEEVKEKVPFGKFAGLFHNYLGIQIWKWIGYMILLSDLDLVM</sequence>
<protein>
    <submittedName>
        <fullName evidence="1">Uncharacterized protein</fullName>
    </submittedName>
</protein>
<gene>
    <name evidence="1" type="ORF">EZS28_018879</name>
</gene>
<organism evidence="1 2">
    <name type="scientific">Streblomastix strix</name>
    <dbReference type="NCBI Taxonomy" id="222440"/>
    <lineage>
        <taxon>Eukaryota</taxon>
        <taxon>Metamonada</taxon>
        <taxon>Preaxostyla</taxon>
        <taxon>Oxymonadida</taxon>
        <taxon>Streblomastigidae</taxon>
        <taxon>Streblomastix</taxon>
    </lineage>
</organism>
<comment type="caution">
    <text evidence="1">The sequence shown here is derived from an EMBL/GenBank/DDBJ whole genome shotgun (WGS) entry which is preliminary data.</text>
</comment>
<dbReference type="Proteomes" id="UP000324800">
    <property type="component" value="Unassembled WGS sequence"/>
</dbReference>
<evidence type="ECO:0000313" key="2">
    <source>
        <dbReference type="Proteomes" id="UP000324800"/>
    </source>
</evidence>
<dbReference type="EMBL" id="SNRW01005197">
    <property type="protein sequence ID" value="KAA6385594.1"/>
    <property type="molecule type" value="Genomic_DNA"/>
</dbReference>
<evidence type="ECO:0000313" key="1">
    <source>
        <dbReference type="EMBL" id="KAA6385594.1"/>
    </source>
</evidence>